<comment type="caution">
    <text evidence="8">The sequence shown here is derived from an EMBL/GenBank/DDBJ whole genome shotgun (WGS) entry which is preliminary data.</text>
</comment>
<dbReference type="InterPro" id="IPR005365">
    <property type="entry name" value="Npr3"/>
</dbReference>
<dbReference type="Proteomes" id="UP000799444">
    <property type="component" value="Unassembled WGS sequence"/>
</dbReference>
<evidence type="ECO:0000313" key="8">
    <source>
        <dbReference type="EMBL" id="KAF2735197.1"/>
    </source>
</evidence>
<reference evidence="8" key="1">
    <citation type="journal article" date="2020" name="Stud. Mycol.">
        <title>101 Dothideomycetes genomes: a test case for predicting lifestyles and emergence of pathogens.</title>
        <authorList>
            <person name="Haridas S."/>
            <person name="Albert R."/>
            <person name="Binder M."/>
            <person name="Bloem J."/>
            <person name="Labutti K."/>
            <person name="Salamov A."/>
            <person name="Andreopoulos B."/>
            <person name="Baker S."/>
            <person name="Barry K."/>
            <person name="Bills G."/>
            <person name="Bluhm B."/>
            <person name="Cannon C."/>
            <person name="Castanera R."/>
            <person name="Culley D."/>
            <person name="Daum C."/>
            <person name="Ezra D."/>
            <person name="Gonzalez J."/>
            <person name="Henrissat B."/>
            <person name="Kuo A."/>
            <person name="Liang C."/>
            <person name="Lipzen A."/>
            <person name="Lutzoni F."/>
            <person name="Magnuson J."/>
            <person name="Mondo S."/>
            <person name="Nolan M."/>
            <person name="Ohm R."/>
            <person name="Pangilinan J."/>
            <person name="Park H.-J."/>
            <person name="Ramirez L."/>
            <person name="Alfaro M."/>
            <person name="Sun H."/>
            <person name="Tritt A."/>
            <person name="Yoshinaga Y."/>
            <person name="Zwiers L.-H."/>
            <person name="Turgeon B."/>
            <person name="Goodwin S."/>
            <person name="Spatafora J."/>
            <person name="Crous P."/>
            <person name="Grigoriev I."/>
        </authorList>
    </citation>
    <scope>NUCLEOTIDE SEQUENCE</scope>
    <source>
        <strain evidence="8">CBS 125425</strain>
    </source>
</reference>
<evidence type="ECO:0000256" key="4">
    <source>
        <dbReference type="ARBA" id="ARBA00030028"/>
    </source>
</evidence>
<comment type="subcellular location">
    <subcellularLocation>
        <location evidence="5">Vacuole membrane</location>
        <topology evidence="5">Peripheral membrane protein</topology>
    </subcellularLocation>
</comment>
<dbReference type="GO" id="GO:0005774">
    <property type="term" value="C:vacuolar membrane"/>
    <property type="evidence" value="ECO:0007669"/>
    <property type="project" value="UniProtKB-SubCell"/>
</dbReference>
<feature type="compositionally biased region" description="Basic and acidic residues" evidence="6">
    <location>
        <begin position="124"/>
        <end position="134"/>
    </location>
</feature>
<evidence type="ECO:0000313" key="9">
    <source>
        <dbReference type="Proteomes" id="UP000799444"/>
    </source>
</evidence>
<dbReference type="GO" id="GO:0051321">
    <property type="term" value="P:meiotic cell cycle"/>
    <property type="evidence" value="ECO:0007669"/>
    <property type="project" value="UniProtKB-UniRule"/>
</dbReference>
<dbReference type="Pfam" id="PF24064">
    <property type="entry name" value="HTH_NPRL3"/>
    <property type="match status" value="1"/>
</dbReference>
<feature type="region of interest" description="Disordered" evidence="6">
    <location>
        <begin position="193"/>
        <end position="224"/>
    </location>
</feature>
<evidence type="ECO:0000259" key="7">
    <source>
        <dbReference type="Pfam" id="PF24064"/>
    </source>
</evidence>
<dbReference type="AlphaFoldDB" id="A0A9P4QWX1"/>
<dbReference type="Pfam" id="PF03666">
    <property type="entry name" value="NPR3"/>
    <property type="match status" value="1"/>
</dbReference>
<keyword evidence="5" id="KW-0469">Meiosis</keyword>
<keyword evidence="5" id="KW-0732">Signal</keyword>
<dbReference type="EMBL" id="ML996138">
    <property type="protein sequence ID" value="KAF2735197.1"/>
    <property type="molecule type" value="Genomic_DNA"/>
</dbReference>
<feature type="compositionally biased region" description="Polar residues" evidence="6">
    <location>
        <begin position="579"/>
        <end position="588"/>
    </location>
</feature>
<protein>
    <recommendedName>
        <fullName evidence="2 5">Nitrogen permease regulator 3</fullName>
    </recommendedName>
    <alternativeName>
        <fullName evidence="4 5">Required for meiotic nuclear division protein 11</fullName>
    </alternativeName>
</protein>
<evidence type="ECO:0000256" key="6">
    <source>
        <dbReference type="SAM" id="MobiDB-lite"/>
    </source>
</evidence>
<dbReference type="OrthoDB" id="18648at2759"/>
<dbReference type="PANTHER" id="PTHR13153">
    <property type="entry name" value="CGTHBA PROTEIN -14 GENE PROTEIN"/>
    <property type="match status" value="1"/>
</dbReference>
<name>A0A9P4QWX1_9PLEO</name>
<dbReference type="GO" id="GO:1904262">
    <property type="term" value="P:negative regulation of TORC1 signaling"/>
    <property type="evidence" value="ECO:0007669"/>
    <property type="project" value="TreeGrafter"/>
</dbReference>
<evidence type="ECO:0000256" key="3">
    <source>
        <dbReference type="ARBA" id="ARBA00025376"/>
    </source>
</evidence>
<dbReference type="GO" id="GO:1990130">
    <property type="term" value="C:GATOR1 complex"/>
    <property type="evidence" value="ECO:0007669"/>
    <property type="project" value="TreeGrafter"/>
</dbReference>
<dbReference type="InterPro" id="IPR056603">
    <property type="entry name" value="HTH_NPRL3"/>
</dbReference>
<dbReference type="GO" id="GO:0038202">
    <property type="term" value="P:TORC1 signaling"/>
    <property type="evidence" value="ECO:0007669"/>
    <property type="project" value="TreeGrafter"/>
</dbReference>
<dbReference type="PANTHER" id="PTHR13153:SF5">
    <property type="entry name" value="GATOR COMPLEX PROTEIN NPRL3"/>
    <property type="match status" value="1"/>
</dbReference>
<evidence type="ECO:0000256" key="5">
    <source>
        <dbReference type="RuleBase" id="RU368069"/>
    </source>
</evidence>
<feature type="region of interest" description="Disordered" evidence="6">
    <location>
        <begin position="60"/>
        <end position="138"/>
    </location>
</feature>
<comment type="function">
    <text evidence="3 5">Mediates inactivation of the TORC1 complex in response to amino acid starvation. Required for meiotic nuclear division.</text>
</comment>
<feature type="domain" description="GATOR1 complex protein NPRL3 C-terminal HTH" evidence="7">
    <location>
        <begin position="661"/>
        <end position="720"/>
    </location>
</feature>
<dbReference type="GO" id="GO:0010508">
    <property type="term" value="P:positive regulation of autophagy"/>
    <property type="evidence" value="ECO:0007669"/>
    <property type="project" value="TreeGrafter"/>
</dbReference>
<gene>
    <name evidence="8" type="ORF">EJ04DRAFT_491990</name>
</gene>
<feature type="region of interest" description="Disordered" evidence="6">
    <location>
        <begin position="576"/>
        <end position="649"/>
    </location>
</feature>
<evidence type="ECO:0000256" key="2">
    <source>
        <dbReference type="ARBA" id="ARBA00017880"/>
    </source>
</evidence>
<keyword evidence="9" id="KW-1185">Reference proteome</keyword>
<comment type="similarity">
    <text evidence="1 5">Belongs to the NPR3 family.</text>
</comment>
<accession>A0A9P4QWX1</accession>
<sequence length="730" mass="81180">MSLPLPPASTLHSILLVTKSRSLGPRLVFHYPPLSPSATALAADQAPAWFGYGTSTGSLDGSHDDSSDWDSSTDNDDDIEVGSRTSGGKGSGRTSYRDKDKHSRPGVGIWGRQESIDEEDVEEHVEGKSDKEGKGQGGDYDWNTVLGFKIDALEKLLCPSKAFNKRRFELGVEGIVFVGAPMFVRDDGFWKKPRRRKDRPKEKADESVANNNIQDSDGDGSGIPSTEASFVYPEGFEPGYGHGLMSGAVSEAGSDTRSNSTTGNVPDMTMFNIVFVLNPPALEYQLRVKEMYDNVTRKFAKVLKYEQARYHYVWSESKRIIDIKQRAKEMGESLSVTWQQIVNTSPLAKWIAILFDAIASNKIAHIHFDRSFSTSFQIPQADSTPYLPNALEPQMPGLWLTTSNVVTEDDDGTPLTQHSALLLLEDAETLIKDLESDSRGSTAPLAFYIRNIVPTKSLQKISIKHNILAQDMEYVASHLVFWRRARLIPPLHPRDTYIVSPNADMSALHAAIPAYAARFPTLPSLPKILSLLSGTPKPYRFFIPTNEHRERYMEILAWLMRGGWVTQLRTFAWVRPNDAGSTSSNRTTIPLHRPSSPSPLPQGKPHHRPSPLHLKPSEEATRSPLSPTHNVFSPALPSPPPHTTTHAGFAPSIVLSPQKANALESRWLEKIGATFEDSEVRDFWPKLLRHLDGKHAVEDVGAQEGVKRGVVWRVWGAVREGGWLVVVRHW</sequence>
<evidence type="ECO:0000256" key="1">
    <source>
        <dbReference type="ARBA" id="ARBA00010546"/>
    </source>
</evidence>
<proteinExistence type="inferred from homology"/>
<dbReference type="GO" id="GO:0034198">
    <property type="term" value="P:cellular response to amino acid starvation"/>
    <property type="evidence" value="ECO:0007669"/>
    <property type="project" value="TreeGrafter"/>
</dbReference>
<organism evidence="8 9">
    <name type="scientific">Polyplosphaeria fusca</name>
    <dbReference type="NCBI Taxonomy" id="682080"/>
    <lineage>
        <taxon>Eukaryota</taxon>
        <taxon>Fungi</taxon>
        <taxon>Dikarya</taxon>
        <taxon>Ascomycota</taxon>
        <taxon>Pezizomycotina</taxon>
        <taxon>Dothideomycetes</taxon>
        <taxon>Pleosporomycetidae</taxon>
        <taxon>Pleosporales</taxon>
        <taxon>Tetraplosphaeriaceae</taxon>
        <taxon>Polyplosphaeria</taxon>
    </lineage>
</organism>
<feature type="compositionally biased region" description="Acidic residues" evidence="6">
    <location>
        <begin position="67"/>
        <end position="80"/>
    </location>
</feature>